<accession>A0A1B8GQN2</accession>
<dbReference type="STRING" id="342668.A0A1B8GQN2"/>
<feature type="region of interest" description="Disordered" evidence="1">
    <location>
        <begin position="291"/>
        <end position="328"/>
    </location>
</feature>
<keyword evidence="4" id="KW-1185">Reference proteome</keyword>
<feature type="compositionally biased region" description="Acidic residues" evidence="1">
    <location>
        <begin position="505"/>
        <end position="518"/>
    </location>
</feature>
<dbReference type="RefSeq" id="XP_018131843.1">
    <property type="nucleotide sequence ID" value="XM_018273158.2"/>
</dbReference>
<proteinExistence type="predicted"/>
<feature type="compositionally biased region" description="Basic and acidic residues" evidence="1">
    <location>
        <begin position="695"/>
        <end position="721"/>
    </location>
</feature>
<dbReference type="Proteomes" id="UP000091956">
    <property type="component" value="Unassembled WGS sequence"/>
</dbReference>
<organism evidence="3 4">
    <name type="scientific">Pseudogymnoascus verrucosus</name>
    <dbReference type="NCBI Taxonomy" id="342668"/>
    <lineage>
        <taxon>Eukaryota</taxon>
        <taxon>Fungi</taxon>
        <taxon>Dikarya</taxon>
        <taxon>Ascomycota</taxon>
        <taxon>Pezizomycotina</taxon>
        <taxon>Leotiomycetes</taxon>
        <taxon>Thelebolales</taxon>
        <taxon>Thelebolaceae</taxon>
        <taxon>Pseudogymnoascus</taxon>
    </lineage>
</organism>
<feature type="region of interest" description="Disordered" evidence="1">
    <location>
        <begin position="417"/>
        <end position="445"/>
    </location>
</feature>
<feature type="region of interest" description="Disordered" evidence="1">
    <location>
        <begin position="490"/>
        <end position="593"/>
    </location>
</feature>
<sequence length="761" mass="85519">MRSKLIAAVLIAPALIGALPVANPDAKIVLNLDTFSPPQLVGTPMPAKHTSPHHFADGVTDEGLKRMMGARDNKIATPKEEIIVHPYRPFADPTNGKEREHVELFDGDRKVHSRGFRQEVRNADNTERPNPNDHYLGPKIGTPINARAIDNTGSLPHPNGHLLPPKIGTPIDARYIDNTENRLHPDDHHPGLAPKIGTPIDARAIDYTEILPRPNGHLLTPKIGTPIDVRAIGNTERPYSHDHHLAPKIGTPINARAIDYAENRPRPDGHLLPPKIGTPISARAIDNADRLPHPDDHHLGPKIGTPIDAKSEEPKESEGLEIPVDLPLPSNYDYEEFDDQEEIPVELPISSDHYPDKSDEVEEIPVELPIPSDYYPGKSDDVEEMPVELPIPSDYDYEEFDDQEEMPVDLPILSDYNPESSDYEDSRYIPATPGDRNSRRPGRLAGPPFPCAGPLQFNGTGFNTTINGTTFNNTTNGTAVNITRCFEEDTSDFNEDNSNFKEDTSDFEEATSDLEEPSEPTLRRRESKDAAMPELVQAFETRRKENAEKKAAKDKASKEKADKERAKEAAKVEAAKARQAEEKASREEFEKQKAEGRYTKDFEAWKKQIWERKSKEADAKAKNPHVPVFANPKAKSKAVSNIEEYAPEFFDYLKDPFKTPSPFEQDKAWSEDLIKKIGKPRHPLYWAQRGVENIEPPKREPGHEWPEARHPVDVIDKDKPETGFSQGDGWKTDYFQNGVWGQPRVPKERKPYWTADGNPVY</sequence>
<feature type="region of interest" description="Disordered" evidence="1">
    <location>
        <begin position="688"/>
        <end position="761"/>
    </location>
</feature>
<reference evidence="4" key="2">
    <citation type="journal article" date="2018" name="Nat. Commun.">
        <title>Extreme sensitivity to ultraviolet light in the fungal pathogen causing white-nose syndrome of bats.</title>
        <authorList>
            <person name="Palmer J.M."/>
            <person name="Drees K.P."/>
            <person name="Foster J.T."/>
            <person name="Lindner D.L."/>
        </authorList>
    </citation>
    <scope>NUCLEOTIDE SEQUENCE [LARGE SCALE GENOMIC DNA]</scope>
    <source>
        <strain evidence="4">UAMH 10579</strain>
    </source>
</reference>
<evidence type="ECO:0000313" key="3">
    <source>
        <dbReference type="EMBL" id="OBT98110.1"/>
    </source>
</evidence>
<reference evidence="3 4" key="1">
    <citation type="submission" date="2016-03" db="EMBL/GenBank/DDBJ databases">
        <title>Comparative genomics of Pseudogymnoascus destructans, the fungus causing white-nose syndrome of bats.</title>
        <authorList>
            <person name="Palmer J.M."/>
            <person name="Drees K.P."/>
            <person name="Foster J.T."/>
            <person name="Lindner D.L."/>
        </authorList>
    </citation>
    <scope>NUCLEOTIDE SEQUENCE [LARGE SCALE GENOMIC DNA]</scope>
    <source>
        <strain evidence="3 4">UAMH 10579</strain>
    </source>
</reference>
<dbReference type="OrthoDB" id="3438889at2759"/>
<evidence type="ECO:0000256" key="2">
    <source>
        <dbReference type="SAM" id="SignalP"/>
    </source>
</evidence>
<gene>
    <name evidence="3" type="ORF">VE01_03673</name>
</gene>
<feature type="compositionally biased region" description="Basic and acidic residues" evidence="1">
    <location>
        <begin position="521"/>
        <end position="531"/>
    </location>
</feature>
<feature type="compositionally biased region" description="Basic and acidic residues" evidence="1">
    <location>
        <begin position="309"/>
        <end position="318"/>
    </location>
</feature>
<dbReference type="GeneID" id="28837059"/>
<feature type="chain" id="PRO_5008608866" evidence="2">
    <location>
        <begin position="19"/>
        <end position="761"/>
    </location>
</feature>
<evidence type="ECO:0000256" key="1">
    <source>
        <dbReference type="SAM" id="MobiDB-lite"/>
    </source>
</evidence>
<protein>
    <submittedName>
        <fullName evidence="3">Uncharacterized protein</fullName>
    </submittedName>
</protein>
<feature type="signal peptide" evidence="2">
    <location>
        <begin position="1"/>
        <end position="18"/>
    </location>
</feature>
<dbReference type="AlphaFoldDB" id="A0A1B8GQN2"/>
<dbReference type="EMBL" id="KV460218">
    <property type="protein sequence ID" value="OBT98110.1"/>
    <property type="molecule type" value="Genomic_DNA"/>
</dbReference>
<evidence type="ECO:0000313" key="4">
    <source>
        <dbReference type="Proteomes" id="UP000091956"/>
    </source>
</evidence>
<feature type="compositionally biased region" description="Basic and acidic residues" evidence="1">
    <location>
        <begin position="540"/>
        <end position="593"/>
    </location>
</feature>
<name>A0A1B8GQN2_9PEZI</name>
<keyword evidence="2" id="KW-0732">Signal</keyword>